<protein>
    <submittedName>
        <fullName evidence="1">Uncharacterized protein</fullName>
    </submittedName>
</protein>
<dbReference type="AlphaFoldDB" id="A0A7X9S1A5"/>
<sequence>MIDINDINIGTKQINDISQTDIMVIKGKPNNIKKLFDPIVDDEPTIILNYKDEYIKFQYGKIKEFYLNSRDINMNSGMFFNNFNKIKQLFPKSFENCIISNDGKYSIARLKIYKDLLETDTYLDLLFIDNEIVKVRYWKDL</sequence>
<accession>A0A7X9S1A5</accession>
<name>A0A7X9S1A5_9BACT</name>
<dbReference type="Proteomes" id="UP000576082">
    <property type="component" value="Unassembled WGS sequence"/>
</dbReference>
<evidence type="ECO:0000313" key="2">
    <source>
        <dbReference type="Proteomes" id="UP000576082"/>
    </source>
</evidence>
<reference evidence="1 2" key="1">
    <citation type="submission" date="2020-04" db="EMBL/GenBank/DDBJ databases">
        <title>Flammeovirga sp. SR4, a novel species isolated from seawater.</title>
        <authorList>
            <person name="Wang X."/>
        </authorList>
    </citation>
    <scope>NUCLEOTIDE SEQUENCE [LARGE SCALE GENOMIC DNA]</scope>
    <source>
        <strain evidence="1 2">ATCC 23126</strain>
    </source>
</reference>
<proteinExistence type="predicted"/>
<evidence type="ECO:0000313" key="1">
    <source>
        <dbReference type="EMBL" id="NME72573.1"/>
    </source>
</evidence>
<keyword evidence="2" id="KW-1185">Reference proteome</keyword>
<organism evidence="1 2">
    <name type="scientific">Flammeovirga aprica JL-4</name>
    <dbReference type="NCBI Taxonomy" id="694437"/>
    <lineage>
        <taxon>Bacteria</taxon>
        <taxon>Pseudomonadati</taxon>
        <taxon>Bacteroidota</taxon>
        <taxon>Cytophagia</taxon>
        <taxon>Cytophagales</taxon>
        <taxon>Flammeovirgaceae</taxon>
        <taxon>Flammeovirga</taxon>
    </lineage>
</organism>
<dbReference type="EMBL" id="JABANE010000177">
    <property type="protein sequence ID" value="NME72573.1"/>
    <property type="molecule type" value="Genomic_DNA"/>
</dbReference>
<gene>
    <name evidence="1" type="ORF">HHU12_31725</name>
</gene>
<comment type="caution">
    <text evidence="1">The sequence shown here is derived from an EMBL/GenBank/DDBJ whole genome shotgun (WGS) entry which is preliminary data.</text>
</comment>